<evidence type="ECO:0000313" key="3">
    <source>
        <dbReference type="Proteomes" id="UP001162031"/>
    </source>
</evidence>
<organism evidence="2 3">
    <name type="scientific">Hyaloperonospora brassicae</name>
    <name type="common">Brassica downy mildew</name>
    <name type="synonym">Peronospora brassicae</name>
    <dbReference type="NCBI Taxonomy" id="162125"/>
    <lineage>
        <taxon>Eukaryota</taxon>
        <taxon>Sar</taxon>
        <taxon>Stramenopiles</taxon>
        <taxon>Oomycota</taxon>
        <taxon>Peronosporomycetes</taxon>
        <taxon>Peronosporales</taxon>
        <taxon>Peronosporaceae</taxon>
        <taxon>Hyaloperonospora</taxon>
    </lineage>
</organism>
<evidence type="ECO:0000256" key="1">
    <source>
        <dbReference type="SAM" id="MobiDB-lite"/>
    </source>
</evidence>
<dbReference type="AlphaFoldDB" id="A0AAV0T4Q8"/>
<keyword evidence="3" id="KW-1185">Reference proteome</keyword>
<accession>A0AAV0T4Q8</accession>
<evidence type="ECO:0000313" key="2">
    <source>
        <dbReference type="EMBL" id="CAI5713953.1"/>
    </source>
</evidence>
<reference evidence="2" key="1">
    <citation type="submission" date="2022-12" db="EMBL/GenBank/DDBJ databases">
        <authorList>
            <person name="Webb A."/>
        </authorList>
    </citation>
    <scope>NUCLEOTIDE SEQUENCE</scope>
    <source>
        <strain evidence="2">Hp1</strain>
    </source>
</reference>
<proteinExistence type="predicted"/>
<feature type="region of interest" description="Disordered" evidence="1">
    <location>
        <begin position="259"/>
        <end position="293"/>
    </location>
</feature>
<dbReference type="Proteomes" id="UP001162031">
    <property type="component" value="Unassembled WGS sequence"/>
</dbReference>
<name>A0AAV0T4Q8_HYABA</name>
<comment type="caution">
    <text evidence="2">The sequence shown here is derived from an EMBL/GenBank/DDBJ whole genome shotgun (WGS) entry which is preliminary data.</text>
</comment>
<gene>
    <name evidence="2" type="ORF">HBR001_LOCUS1151</name>
</gene>
<protein>
    <submittedName>
        <fullName evidence="2">Uncharacterized protein</fullName>
    </submittedName>
</protein>
<dbReference type="EMBL" id="CANTFL010000106">
    <property type="protein sequence ID" value="CAI5713953.1"/>
    <property type="molecule type" value="Genomic_DNA"/>
</dbReference>
<sequence length="312" mass="33867">MLGFQYVVAKSRELSSALDRELSAVSSRAVPFRSVPSSASVETAASNGAGAATDAPAASPVLDRQEGHAFLAVHHQRHAQAVRNHQQLLKQGHALDAALSAARLKLETEAQSEQYVTQHFHLVSNVRQQLAQVRTLVLHVVEEADHVEGLLLERCEERAALQNAEVAATQQQELERFELSIAEESEGRRRELREKRREKLASAFASDLRRYQTLGDRLEDAGGTKGRMVVTEEDGGVTLDEVDLVVAAYAAQLDAFYDSGSERDEEEGVDAKPRTSLASEVRGKEGATSDETTAVVQEVAAAGTGDASMVRQ</sequence>